<feature type="region of interest" description="Disordered" evidence="1">
    <location>
        <begin position="69"/>
        <end position="99"/>
    </location>
</feature>
<evidence type="ECO:0000313" key="3">
    <source>
        <dbReference type="EMBL" id="KAL3665763.1"/>
    </source>
</evidence>
<accession>A0ABD3FFN7</accession>
<feature type="chain" id="PRO_5044787083" description="RxLR effector protein" evidence="2">
    <location>
        <begin position="20"/>
        <end position="99"/>
    </location>
</feature>
<dbReference type="Proteomes" id="UP001632037">
    <property type="component" value="Unassembled WGS sequence"/>
</dbReference>
<feature type="compositionally biased region" description="Polar residues" evidence="1">
    <location>
        <begin position="72"/>
        <end position="85"/>
    </location>
</feature>
<evidence type="ECO:0000313" key="4">
    <source>
        <dbReference type="Proteomes" id="UP001632037"/>
    </source>
</evidence>
<proteinExistence type="predicted"/>
<keyword evidence="2" id="KW-0732">Signal</keyword>
<sequence length="99" mass="10654">MKLTALVTALTMMVAFAGADTSPRQLRSILTTPIQGTDNYDGNRQLRSEGLHVINGILEGLTSLLKNLKPANPSTASTDSATTEQSPDEIDILRSRRVS</sequence>
<feature type="signal peptide" evidence="2">
    <location>
        <begin position="1"/>
        <end position="19"/>
    </location>
</feature>
<evidence type="ECO:0000256" key="1">
    <source>
        <dbReference type="SAM" id="MobiDB-lite"/>
    </source>
</evidence>
<evidence type="ECO:0008006" key="5">
    <source>
        <dbReference type="Google" id="ProtNLM"/>
    </source>
</evidence>
<keyword evidence="4" id="KW-1185">Reference proteome</keyword>
<dbReference type="EMBL" id="JBIMZQ010000019">
    <property type="protein sequence ID" value="KAL3665763.1"/>
    <property type="molecule type" value="Genomic_DNA"/>
</dbReference>
<dbReference type="AlphaFoldDB" id="A0ABD3FFN7"/>
<name>A0ABD3FFN7_9STRA</name>
<gene>
    <name evidence="3" type="ORF">V7S43_009192</name>
</gene>
<organism evidence="3 4">
    <name type="scientific">Phytophthora oleae</name>
    <dbReference type="NCBI Taxonomy" id="2107226"/>
    <lineage>
        <taxon>Eukaryota</taxon>
        <taxon>Sar</taxon>
        <taxon>Stramenopiles</taxon>
        <taxon>Oomycota</taxon>
        <taxon>Peronosporomycetes</taxon>
        <taxon>Peronosporales</taxon>
        <taxon>Peronosporaceae</taxon>
        <taxon>Phytophthora</taxon>
    </lineage>
</organism>
<comment type="caution">
    <text evidence="3">The sequence shown here is derived from an EMBL/GenBank/DDBJ whole genome shotgun (WGS) entry which is preliminary data.</text>
</comment>
<reference evidence="3 4" key="1">
    <citation type="submission" date="2024-09" db="EMBL/GenBank/DDBJ databases">
        <title>Genome sequencing and assembly of Phytophthora oleae, isolate VK10A, causative agent of rot of olive drupes.</title>
        <authorList>
            <person name="Conti Taguali S."/>
            <person name="Riolo M."/>
            <person name="La Spada F."/>
            <person name="Cacciola S.O."/>
            <person name="Dionisio G."/>
        </authorList>
    </citation>
    <scope>NUCLEOTIDE SEQUENCE [LARGE SCALE GENOMIC DNA]</scope>
    <source>
        <strain evidence="3 4">VK10A</strain>
    </source>
</reference>
<evidence type="ECO:0000256" key="2">
    <source>
        <dbReference type="SAM" id="SignalP"/>
    </source>
</evidence>
<protein>
    <recommendedName>
        <fullName evidence="5">RxLR effector protein</fullName>
    </recommendedName>
</protein>